<dbReference type="EMBL" id="CM016556">
    <property type="protein sequence ID" value="TKW15391.1"/>
    <property type="molecule type" value="Genomic_DNA"/>
</dbReference>
<evidence type="ECO:0000256" key="1">
    <source>
        <dbReference type="SAM" id="MobiDB-lite"/>
    </source>
</evidence>
<gene>
    <name evidence="2" type="ORF">SEVIR_5G234900v2</name>
</gene>
<dbReference type="AlphaFoldDB" id="A0A4U6UGR9"/>
<protein>
    <submittedName>
        <fullName evidence="2">Uncharacterized protein</fullName>
    </submittedName>
</protein>
<dbReference type="Proteomes" id="UP000298652">
    <property type="component" value="Chromosome 5"/>
</dbReference>
<name>A0A4U6UGR9_SETVI</name>
<feature type="region of interest" description="Disordered" evidence="1">
    <location>
        <begin position="60"/>
        <end position="96"/>
    </location>
</feature>
<feature type="region of interest" description="Disordered" evidence="1">
    <location>
        <begin position="17"/>
        <end position="38"/>
    </location>
</feature>
<sequence>MRANYFIACRDLRAQAPADMTRSRSHLPPARREPTGRRRAVAVSSRRTRDVGLLRPRWHRHAQRPQPKRRRCVPFGHQRRHRHAGAREQARGNAGAGRCCCNMRRPAGPRVFRLVVSCKLLKAEACRSAAAVVLYYEHLRKERLDNHLIAETRHQTLFDFRCNQAAI</sequence>
<proteinExistence type="predicted"/>
<organism evidence="2 3">
    <name type="scientific">Setaria viridis</name>
    <name type="common">Green bristlegrass</name>
    <name type="synonym">Setaria italica subsp. viridis</name>
    <dbReference type="NCBI Taxonomy" id="4556"/>
    <lineage>
        <taxon>Eukaryota</taxon>
        <taxon>Viridiplantae</taxon>
        <taxon>Streptophyta</taxon>
        <taxon>Embryophyta</taxon>
        <taxon>Tracheophyta</taxon>
        <taxon>Spermatophyta</taxon>
        <taxon>Magnoliopsida</taxon>
        <taxon>Liliopsida</taxon>
        <taxon>Poales</taxon>
        <taxon>Poaceae</taxon>
        <taxon>PACMAD clade</taxon>
        <taxon>Panicoideae</taxon>
        <taxon>Panicodae</taxon>
        <taxon>Paniceae</taxon>
        <taxon>Cenchrinae</taxon>
        <taxon>Setaria</taxon>
    </lineage>
</organism>
<feature type="compositionally biased region" description="Basic residues" evidence="1">
    <location>
        <begin position="60"/>
        <end position="84"/>
    </location>
</feature>
<reference evidence="2" key="1">
    <citation type="submission" date="2019-03" db="EMBL/GenBank/DDBJ databases">
        <title>WGS assembly of Setaria viridis.</title>
        <authorList>
            <person name="Huang P."/>
            <person name="Jenkins J."/>
            <person name="Grimwood J."/>
            <person name="Barry K."/>
            <person name="Healey A."/>
            <person name="Mamidi S."/>
            <person name="Sreedasyam A."/>
            <person name="Shu S."/>
            <person name="Feldman M."/>
            <person name="Wu J."/>
            <person name="Yu Y."/>
            <person name="Chen C."/>
            <person name="Johnson J."/>
            <person name="Rokhsar D."/>
            <person name="Baxter I."/>
            <person name="Schmutz J."/>
            <person name="Brutnell T."/>
            <person name="Kellogg E."/>
        </authorList>
    </citation>
    <scope>NUCLEOTIDE SEQUENCE [LARGE SCALE GENOMIC DNA]</scope>
</reference>
<accession>A0A4U6UGR9</accession>
<keyword evidence="3" id="KW-1185">Reference proteome</keyword>
<evidence type="ECO:0000313" key="3">
    <source>
        <dbReference type="Proteomes" id="UP000298652"/>
    </source>
</evidence>
<evidence type="ECO:0000313" key="2">
    <source>
        <dbReference type="EMBL" id="TKW15391.1"/>
    </source>
</evidence>
<dbReference type="Gramene" id="TKW15391">
    <property type="protein sequence ID" value="TKW15391"/>
    <property type="gene ID" value="SEVIR_5G234900v2"/>
</dbReference>